<dbReference type="Proteomes" id="UP000276128">
    <property type="component" value="Unassembled WGS sequence"/>
</dbReference>
<dbReference type="AlphaFoldDB" id="A0A3S0A684"/>
<evidence type="ECO:0000313" key="5">
    <source>
        <dbReference type="EMBL" id="RTD99630.1"/>
    </source>
</evidence>
<evidence type="ECO:0000256" key="2">
    <source>
        <dbReference type="SAM" id="Coils"/>
    </source>
</evidence>
<gene>
    <name evidence="5" type="ORF">EJQ19_31635</name>
</gene>
<dbReference type="InterPro" id="IPR011055">
    <property type="entry name" value="Dup_hybrid_motif"/>
</dbReference>
<evidence type="ECO:0000256" key="1">
    <source>
        <dbReference type="ARBA" id="ARBA00022729"/>
    </source>
</evidence>
<organism evidence="5 6">
    <name type="scientific">Paenibacillus whitsoniae</name>
    <dbReference type="NCBI Taxonomy" id="2496558"/>
    <lineage>
        <taxon>Bacteria</taxon>
        <taxon>Bacillati</taxon>
        <taxon>Bacillota</taxon>
        <taxon>Bacilli</taxon>
        <taxon>Bacillales</taxon>
        <taxon>Paenibacillaceae</taxon>
        <taxon>Paenibacillus</taxon>
    </lineage>
</organism>
<keyword evidence="6" id="KW-1185">Reference proteome</keyword>
<sequence>PSLLLLVLTGFVITIYVMHTTSDQTKLSMQAELDGHDRQFTEQLTQKNSELEKLQTDLITLSRQANDFKDTLEEIKQLDHVIELMAEPEGASGTSKKTAGSPSPTAPKRLDIGGSDTPVTSDEVFALVGETKDGLSSLVSDINGLLEHLKASEAKIKEAEYIRSITPTLWPIANHRISSGFGIRLDPFTLKPSMHTGLDLDGDMNDPVYVAAAGKVIEAGFDNDHGNHIIVEHSKGLETEYMHLNKMLVKRGESVSKGQQIGLVGSTGRSTGSHLHYEVHKNGVPINPMPYLITDRKDDERK</sequence>
<feature type="non-terminal residue" evidence="5">
    <location>
        <position position="1"/>
    </location>
</feature>
<evidence type="ECO:0000259" key="4">
    <source>
        <dbReference type="Pfam" id="PF01551"/>
    </source>
</evidence>
<feature type="coiled-coil region" evidence="2">
    <location>
        <begin position="44"/>
        <end position="78"/>
    </location>
</feature>
<comment type="caution">
    <text evidence="5">The sequence shown here is derived from an EMBL/GenBank/DDBJ whole genome shotgun (WGS) entry which is preliminary data.</text>
</comment>
<feature type="domain" description="M23ase beta-sheet core" evidence="4">
    <location>
        <begin position="194"/>
        <end position="288"/>
    </location>
</feature>
<dbReference type="CDD" id="cd12797">
    <property type="entry name" value="M23_peptidase"/>
    <property type="match status" value="1"/>
</dbReference>
<evidence type="ECO:0000256" key="3">
    <source>
        <dbReference type="SAM" id="MobiDB-lite"/>
    </source>
</evidence>
<protein>
    <submittedName>
        <fullName evidence="5">M23 family metallopeptidase</fullName>
    </submittedName>
</protein>
<accession>A0A3S0A684</accession>
<dbReference type="SUPFAM" id="SSF51261">
    <property type="entry name" value="Duplicated hybrid motif"/>
    <property type="match status" value="1"/>
</dbReference>
<feature type="region of interest" description="Disordered" evidence="3">
    <location>
        <begin position="87"/>
        <end position="117"/>
    </location>
</feature>
<dbReference type="PANTHER" id="PTHR21666">
    <property type="entry name" value="PEPTIDASE-RELATED"/>
    <property type="match status" value="1"/>
</dbReference>
<dbReference type="Gene3D" id="2.70.70.10">
    <property type="entry name" value="Glucose Permease (Domain IIA)"/>
    <property type="match status" value="1"/>
</dbReference>
<name>A0A3S0A684_9BACL</name>
<evidence type="ECO:0000313" key="6">
    <source>
        <dbReference type="Proteomes" id="UP000276128"/>
    </source>
</evidence>
<reference evidence="5 6" key="1">
    <citation type="submission" date="2018-12" db="EMBL/GenBank/DDBJ databases">
        <title>Bacillus ochoae sp. nov., Paenibacillus whitsoniae sp. nov., Paenibacillus spiritus sp. nov. Isolated from the Mars Exploration Rover during spacecraft assembly.</title>
        <authorList>
            <person name="Seuylemezian A."/>
            <person name="Vaishampayan P."/>
        </authorList>
    </citation>
    <scope>NUCLEOTIDE SEQUENCE [LARGE SCALE GENOMIC DNA]</scope>
    <source>
        <strain evidence="5 6">MER 54</strain>
    </source>
</reference>
<dbReference type="InterPro" id="IPR050570">
    <property type="entry name" value="Cell_wall_metabolism_enzyme"/>
</dbReference>
<dbReference type="FunFam" id="2.70.70.10:FF:000006">
    <property type="entry name" value="M23 family peptidase"/>
    <property type="match status" value="1"/>
</dbReference>
<dbReference type="InterPro" id="IPR016047">
    <property type="entry name" value="M23ase_b-sheet_dom"/>
</dbReference>
<keyword evidence="1" id="KW-0732">Signal</keyword>
<dbReference type="Pfam" id="PF01551">
    <property type="entry name" value="Peptidase_M23"/>
    <property type="match status" value="1"/>
</dbReference>
<dbReference type="PANTHER" id="PTHR21666:SF289">
    <property type="entry name" value="L-ALA--D-GLU ENDOPEPTIDASE"/>
    <property type="match status" value="1"/>
</dbReference>
<dbReference type="EMBL" id="RXHU01000171">
    <property type="protein sequence ID" value="RTD99630.1"/>
    <property type="molecule type" value="Genomic_DNA"/>
</dbReference>
<proteinExistence type="predicted"/>
<dbReference type="GO" id="GO:0004222">
    <property type="term" value="F:metalloendopeptidase activity"/>
    <property type="evidence" value="ECO:0007669"/>
    <property type="project" value="TreeGrafter"/>
</dbReference>
<feature type="compositionally biased region" description="Polar residues" evidence="3">
    <location>
        <begin position="92"/>
        <end position="103"/>
    </location>
</feature>
<keyword evidence="2" id="KW-0175">Coiled coil</keyword>
<dbReference type="RefSeq" id="WP_164716900.1">
    <property type="nucleotide sequence ID" value="NZ_RXHU01000171.1"/>
</dbReference>